<evidence type="ECO:0000313" key="1">
    <source>
        <dbReference type="EMBL" id="EAY25513.1"/>
    </source>
</evidence>
<name>A1ZVT7_MICM2</name>
<dbReference type="Proteomes" id="UP000004095">
    <property type="component" value="Unassembled WGS sequence"/>
</dbReference>
<accession>A1ZVT7</accession>
<dbReference type="EMBL" id="AAWS01000047">
    <property type="protein sequence ID" value="EAY25513.1"/>
    <property type="molecule type" value="Genomic_DNA"/>
</dbReference>
<organism evidence="1 2">
    <name type="scientific">Microscilla marina ATCC 23134</name>
    <dbReference type="NCBI Taxonomy" id="313606"/>
    <lineage>
        <taxon>Bacteria</taxon>
        <taxon>Pseudomonadati</taxon>
        <taxon>Bacteroidota</taxon>
        <taxon>Cytophagia</taxon>
        <taxon>Cytophagales</taxon>
        <taxon>Microscillaceae</taxon>
        <taxon>Microscilla</taxon>
    </lineage>
</organism>
<reference evidence="1 2" key="1">
    <citation type="submission" date="2007-01" db="EMBL/GenBank/DDBJ databases">
        <authorList>
            <person name="Haygood M."/>
            <person name="Podell S."/>
            <person name="Anderson C."/>
            <person name="Hopkinson B."/>
            <person name="Roe K."/>
            <person name="Barbeau K."/>
            <person name="Gaasterland T."/>
            <person name="Ferriera S."/>
            <person name="Johnson J."/>
            <person name="Kravitz S."/>
            <person name="Beeson K."/>
            <person name="Sutton G."/>
            <person name="Rogers Y.-H."/>
            <person name="Friedman R."/>
            <person name="Frazier M."/>
            <person name="Venter J.C."/>
        </authorList>
    </citation>
    <scope>NUCLEOTIDE SEQUENCE [LARGE SCALE GENOMIC DNA]</scope>
    <source>
        <strain evidence="1 2">ATCC 23134</strain>
    </source>
</reference>
<comment type="caution">
    <text evidence="1">The sequence shown here is derived from an EMBL/GenBank/DDBJ whole genome shotgun (WGS) entry which is preliminary data.</text>
</comment>
<protein>
    <submittedName>
        <fullName evidence="1">Uncharacterized protein</fullName>
    </submittedName>
</protein>
<keyword evidence="2" id="KW-1185">Reference proteome</keyword>
<sequence length="38" mass="4368">MVATHIKTNRVSMSYIESLFFGCVFKILFQTHNFSGNV</sequence>
<proteinExistence type="predicted"/>
<evidence type="ECO:0000313" key="2">
    <source>
        <dbReference type="Proteomes" id="UP000004095"/>
    </source>
</evidence>
<dbReference type="AlphaFoldDB" id="A1ZVT7"/>
<gene>
    <name evidence="1" type="ORF">M23134_06212</name>
</gene>